<keyword evidence="1" id="KW-1133">Transmembrane helix</keyword>
<keyword evidence="3" id="KW-1185">Reference proteome</keyword>
<name>A0A0C3B1J9_SERVB</name>
<dbReference type="OrthoDB" id="9451547at2759"/>
<dbReference type="PANTHER" id="PTHR35043">
    <property type="entry name" value="TRANSCRIPTION FACTOR DOMAIN-CONTAINING PROTEIN"/>
    <property type="match status" value="1"/>
</dbReference>
<feature type="transmembrane region" description="Helical" evidence="1">
    <location>
        <begin position="360"/>
        <end position="379"/>
    </location>
</feature>
<dbReference type="PANTHER" id="PTHR35043:SF7">
    <property type="entry name" value="TRANSCRIPTION FACTOR DOMAIN-CONTAINING PROTEIN"/>
    <property type="match status" value="1"/>
</dbReference>
<feature type="transmembrane region" description="Helical" evidence="1">
    <location>
        <begin position="49"/>
        <end position="69"/>
    </location>
</feature>
<feature type="transmembrane region" description="Helical" evidence="1">
    <location>
        <begin position="385"/>
        <end position="406"/>
    </location>
</feature>
<gene>
    <name evidence="2" type="ORF">M408DRAFT_48689</name>
</gene>
<feature type="non-terminal residue" evidence="2">
    <location>
        <position position="1"/>
    </location>
</feature>
<accession>A0A0C3B1J9</accession>
<keyword evidence="1" id="KW-0472">Membrane</keyword>
<organism evidence="2 3">
    <name type="scientific">Serendipita vermifera MAFF 305830</name>
    <dbReference type="NCBI Taxonomy" id="933852"/>
    <lineage>
        <taxon>Eukaryota</taxon>
        <taxon>Fungi</taxon>
        <taxon>Dikarya</taxon>
        <taxon>Basidiomycota</taxon>
        <taxon>Agaricomycotina</taxon>
        <taxon>Agaricomycetes</taxon>
        <taxon>Sebacinales</taxon>
        <taxon>Serendipitaceae</taxon>
        <taxon>Serendipita</taxon>
    </lineage>
</organism>
<proteinExistence type="predicted"/>
<dbReference type="Proteomes" id="UP000054097">
    <property type="component" value="Unassembled WGS sequence"/>
</dbReference>
<feature type="non-terminal residue" evidence="2">
    <location>
        <position position="415"/>
    </location>
</feature>
<evidence type="ECO:0000256" key="1">
    <source>
        <dbReference type="SAM" id="Phobius"/>
    </source>
</evidence>
<sequence length="415" mass="46959">RTIWSVVWSCLSTIFLCTWVAIHPNVAFRPEKRNASWFETWIRDPLHDFFTYKLVLFFWALLVPEYILAWSVRQYIRAGQIQKQVPGWTRTHGFFMIMGGFHLFRLPPDAPCIPLPLKSSSPSDFVIPSGYHSREEEVPVCPLEMSDLPVDVLEFITPTKAELKDKGKSDGLTKLIILVQTSWFIIQCIARGTQGLPLTELEVITLAYAMLNFFIYMFWWDKPRNVECPIRVYKPLASSHDSEKPKRKWSESWLILLGERIAMYAVGNQDDYVHSKDSSSIPTFWSGRLDSVADATVGPSILGAAFGAIHCISWLSEFPSSAELIIWRVSCITMIAVPVAAFLLCSAGSLSHRIKGRDPLWLDITLITSGISLILSAWLYIAARIVTLVIAFTTLRALPSAAYSAVNWTTFIPHI</sequence>
<feature type="transmembrane region" description="Helical" evidence="1">
    <location>
        <begin position="6"/>
        <end position="28"/>
    </location>
</feature>
<protein>
    <submittedName>
        <fullName evidence="2">Uncharacterized protein</fullName>
    </submittedName>
</protein>
<evidence type="ECO:0000313" key="2">
    <source>
        <dbReference type="EMBL" id="KIM25421.1"/>
    </source>
</evidence>
<dbReference type="AlphaFoldDB" id="A0A0C3B1J9"/>
<dbReference type="HOGENOM" id="CLU_022883_6_1_1"/>
<evidence type="ECO:0000313" key="3">
    <source>
        <dbReference type="Proteomes" id="UP000054097"/>
    </source>
</evidence>
<dbReference type="EMBL" id="KN824314">
    <property type="protein sequence ID" value="KIM25421.1"/>
    <property type="molecule type" value="Genomic_DNA"/>
</dbReference>
<reference evidence="3" key="2">
    <citation type="submission" date="2015-01" db="EMBL/GenBank/DDBJ databases">
        <title>Evolutionary Origins and Diversification of the Mycorrhizal Mutualists.</title>
        <authorList>
            <consortium name="DOE Joint Genome Institute"/>
            <consortium name="Mycorrhizal Genomics Consortium"/>
            <person name="Kohler A."/>
            <person name="Kuo A."/>
            <person name="Nagy L.G."/>
            <person name="Floudas D."/>
            <person name="Copeland A."/>
            <person name="Barry K.W."/>
            <person name="Cichocki N."/>
            <person name="Veneault-Fourrey C."/>
            <person name="LaButti K."/>
            <person name="Lindquist E.A."/>
            <person name="Lipzen A."/>
            <person name="Lundell T."/>
            <person name="Morin E."/>
            <person name="Murat C."/>
            <person name="Riley R."/>
            <person name="Ohm R."/>
            <person name="Sun H."/>
            <person name="Tunlid A."/>
            <person name="Henrissat B."/>
            <person name="Grigoriev I.V."/>
            <person name="Hibbett D.S."/>
            <person name="Martin F."/>
        </authorList>
    </citation>
    <scope>NUCLEOTIDE SEQUENCE [LARGE SCALE GENOMIC DNA]</scope>
    <source>
        <strain evidence="3">MAFF 305830</strain>
    </source>
</reference>
<feature type="transmembrane region" description="Helical" evidence="1">
    <location>
        <begin position="325"/>
        <end position="348"/>
    </location>
</feature>
<keyword evidence="1" id="KW-0812">Transmembrane</keyword>
<feature type="transmembrane region" description="Helical" evidence="1">
    <location>
        <begin position="201"/>
        <end position="219"/>
    </location>
</feature>
<reference evidence="2 3" key="1">
    <citation type="submission" date="2014-04" db="EMBL/GenBank/DDBJ databases">
        <authorList>
            <consortium name="DOE Joint Genome Institute"/>
            <person name="Kuo A."/>
            <person name="Zuccaro A."/>
            <person name="Kohler A."/>
            <person name="Nagy L.G."/>
            <person name="Floudas D."/>
            <person name="Copeland A."/>
            <person name="Barry K.W."/>
            <person name="Cichocki N."/>
            <person name="Veneault-Fourrey C."/>
            <person name="LaButti K."/>
            <person name="Lindquist E.A."/>
            <person name="Lipzen A."/>
            <person name="Lundell T."/>
            <person name="Morin E."/>
            <person name="Murat C."/>
            <person name="Sun H."/>
            <person name="Tunlid A."/>
            <person name="Henrissat B."/>
            <person name="Grigoriev I.V."/>
            <person name="Hibbett D.S."/>
            <person name="Martin F."/>
            <person name="Nordberg H.P."/>
            <person name="Cantor M.N."/>
            <person name="Hua S.X."/>
        </authorList>
    </citation>
    <scope>NUCLEOTIDE SEQUENCE [LARGE SCALE GENOMIC DNA]</scope>
    <source>
        <strain evidence="2 3">MAFF 305830</strain>
    </source>
</reference>